<dbReference type="KEGG" id="gps:C427_3862"/>
<sequence length="42" mass="4655">MQQVLILIGVSIFGILGTMHSIYAFIVNKFNARDPEVTSAMK</sequence>
<dbReference type="HOGENOM" id="CLU_3255333_0_0_6"/>
<organism evidence="1 2">
    <name type="scientific">Paraglaciecola psychrophila 170</name>
    <dbReference type="NCBI Taxonomy" id="1129794"/>
    <lineage>
        <taxon>Bacteria</taxon>
        <taxon>Pseudomonadati</taxon>
        <taxon>Pseudomonadota</taxon>
        <taxon>Gammaproteobacteria</taxon>
        <taxon>Alteromonadales</taxon>
        <taxon>Alteromonadaceae</taxon>
        <taxon>Paraglaciecola</taxon>
    </lineage>
</organism>
<keyword evidence="2" id="KW-1185">Reference proteome</keyword>
<evidence type="ECO:0000313" key="1">
    <source>
        <dbReference type="EMBL" id="AGH45967.1"/>
    </source>
</evidence>
<proteinExistence type="predicted"/>
<dbReference type="EMBL" id="CP003837">
    <property type="protein sequence ID" value="AGH45967.1"/>
    <property type="molecule type" value="Genomic_DNA"/>
</dbReference>
<dbReference type="Proteomes" id="UP000011864">
    <property type="component" value="Chromosome"/>
</dbReference>
<name>K7AXH7_9ALTE</name>
<gene>
    <name evidence="1" type="ORF">C427_3862</name>
</gene>
<dbReference type="AlphaFoldDB" id="K7AXH7"/>
<dbReference type="PATRIC" id="fig|1129794.4.peg.3846"/>
<protein>
    <submittedName>
        <fullName evidence="1">Uncharacterized protein</fullName>
    </submittedName>
</protein>
<accession>K7AXH7</accession>
<reference evidence="1 2" key="1">
    <citation type="journal article" date="2013" name="Genome Announc.">
        <title>Complete Genome Sequence of Glaciecola psychrophila Strain 170T.</title>
        <authorList>
            <person name="Yin J."/>
            <person name="Chen J."/>
            <person name="Liu G."/>
            <person name="Yu Y."/>
            <person name="Song L."/>
            <person name="Wang X."/>
            <person name="Qu X."/>
        </authorList>
    </citation>
    <scope>NUCLEOTIDE SEQUENCE [LARGE SCALE GENOMIC DNA]</scope>
    <source>
        <strain evidence="1 2">170</strain>
    </source>
</reference>
<evidence type="ECO:0000313" key="2">
    <source>
        <dbReference type="Proteomes" id="UP000011864"/>
    </source>
</evidence>